<evidence type="ECO:0000259" key="3">
    <source>
        <dbReference type="Pfam" id="PF12928"/>
    </source>
</evidence>
<feature type="domain" description="tRNA-splicing endonuclease subunit Sen54 N-terminal" evidence="3">
    <location>
        <begin position="49"/>
        <end position="113"/>
    </location>
</feature>
<proteinExistence type="inferred from homology"/>
<keyword evidence="5" id="KW-1185">Reference proteome</keyword>
<evidence type="ECO:0000256" key="1">
    <source>
        <dbReference type="ARBA" id="ARBA00005736"/>
    </source>
</evidence>
<dbReference type="InParanoid" id="A0A1X7VEY4"/>
<reference evidence="4" key="2">
    <citation type="submission" date="2017-05" db="UniProtKB">
        <authorList>
            <consortium name="EnsemblMetazoa"/>
        </authorList>
    </citation>
    <scope>IDENTIFICATION</scope>
</reference>
<dbReference type="Pfam" id="PF12928">
    <property type="entry name" value="tRNA_int_end_N2"/>
    <property type="match status" value="1"/>
</dbReference>
<dbReference type="KEGG" id="aqu:109580482"/>
<evidence type="ECO:0000313" key="5">
    <source>
        <dbReference type="Proteomes" id="UP000007879"/>
    </source>
</evidence>
<reference evidence="5" key="1">
    <citation type="journal article" date="2010" name="Nature">
        <title>The Amphimedon queenslandica genome and the evolution of animal complexity.</title>
        <authorList>
            <person name="Srivastava M."/>
            <person name="Simakov O."/>
            <person name="Chapman J."/>
            <person name="Fahey B."/>
            <person name="Gauthier M.E."/>
            <person name="Mitros T."/>
            <person name="Richards G.S."/>
            <person name="Conaco C."/>
            <person name="Dacre M."/>
            <person name="Hellsten U."/>
            <person name="Larroux C."/>
            <person name="Putnam N.H."/>
            <person name="Stanke M."/>
            <person name="Adamska M."/>
            <person name="Darling A."/>
            <person name="Degnan S.M."/>
            <person name="Oakley T.H."/>
            <person name="Plachetzki D.C."/>
            <person name="Zhai Y."/>
            <person name="Adamski M."/>
            <person name="Calcino A."/>
            <person name="Cummins S.F."/>
            <person name="Goodstein D.M."/>
            <person name="Harris C."/>
            <person name="Jackson D.J."/>
            <person name="Leys S.P."/>
            <person name="Shu S."/>
            <person name="Woodcroft B.J."/>
            <person name="Vervoort M."/>
            <person name="Kosik K.S."/>
            <person name="Manning G."/>
            <person name="Degnan B.M."/>
            <person name="Rokhsar D.S."/>
        </authorList>
    </citation>
    <scope>NUCLEOTIDE SEQUENCE [LARGE SCALE GENOMIC DNA]</scope>
</reference>
<dbReference type="OrthoDB" id="408683at2759"/>
<dbReference type="STRING" id="400682.A0A1X7VEY4"/>
<sequence length="242" mass="27487">MASGENETHLVFNLEGALPAKMGQKSLNVGGTKDEEERLSSFLTGYQFLLSKERQTSKRNVSVAEYCSQESGKLLLKVKKGGHWNYYGHTEKSQTYLYPEEALYLQECGVMEIVSTGGGPWTIQKAYHTFLRGNKSQLQYYQVYADLKRSGYIVQRPTVNPSESQIPHLLLVYKPQKSFKKTSPGPPDTVITVTSPHECFPLPSTVRELRDRYPNSQVQYSIVNGKDITYYSIYHLDALRLT</sequence>
<gene>
    <name evidence="4" type="primary">109580482</name>
</gene>
<dbReference type="InterPro" id="IPR024336">
    <property type="entry name" value="tRNA_splic_suSen54_N"/>
</dbReference>
<comment type="similarity">
    <text evidence="1">Belongs to the SEN54 family.</text>
</comment>
<dbReference type="AlphaFoldDB" id="A0A1X7VEY4"/>
<accession>A0A1X7VEY4</accession>
<dbReference type="Gene3D" id="3.40.1350.150">
    <property type="match status" value="1"/>
</dbReference>
<dbReference type="InterPro" id="IPR024337">
    <property type="entry name" value="tRNA_splic_suSen54"/>
</dbReference>
<dbReference type="PANTHER" id="PTHR21027">
    <property type="entry name" value="TRNA-SPLICING ENDONUCLEASE SUBUNIT SEN54"/>
    <property type="match status" value="1"/>
</dbReference>
<keyword evidence="2" id="KW-0819">tRNA processing</keyword>
<dbReference type="Proteomes" id="UP000007879">
    <property type="component" value="Unassembled WGS sequence"/>
</dbReference>
<dbReference type="PANTHER" id="PTHR21027:SF1">
    <property type="entry name" value="TRNA-SPLICING ENDONUCLEASE SUBUNIT SEN54"/>
    <property type="match status" value="1"/>
</dbReference>
<dbReference type="GO" id="GO:0000379">
    <property type="term" value="P:tRNA-type intron splice site recognition and cleavage"/>
    <property type="evidence" value="ECO:0007669"/>
    <property type="project" value="TreeGrafter"/>
</dbReference>
<dbReference type="GO" id="GO:0000214">
    <property type="term" value="C:tRNA-intron endonuclease complex"/>
    <property type="evidence" value="ECO:0007669"/>
    <property type="project" value="TreeGrafter"/>
</dbReference>
<evidence type="ECO:0000256" key="2">
    <source>
        <dbReference type="ARBA" id="ARBA00022694"/>
    </source>
</evidence>
<protein>
    <recommendedName>
        <fullName evidence="3">tRNA-splicing endonuclease subunit Sen54 N-terminal domain-containing protein</fullName>
    </recommendedName>
</protein>
<evidence type="ECO:0000313" key="4">
    <source>
        <dbReference type="EnsemblMetazoa" id="Aqu2.1.38558_001"/>
    </source>
</evidence>
<name>A0A1X7VEY4_AMPQE</name>
<dbReference type="EnsemblMetazoa" id="Aqu2.1.38558_001">
    <property type="protein sequence ID" value="Aqu2.1.38558_001"/>
    <property type="gene ID" value="Aqu2.1.38558"/>
</dbReference>
<organism evidence="4">
    <name type="scientific">Amphimedon queenslandica</name>
    <name type="common">Sponge</name>
    <dbReference type="NCBI Taxonomy" id="400682"/>
    <lineage>
        <taxon>Eukaryota</taxon>
        <taxon>Metazoa</taxon>
        <taxon>Porifera</taxon>
        <taxon>Demospongiae</taxon>
        <taxon>Heteroscleromorpha</taxon>
        <taxon>Haplosclerida</taxon>
        <taxon>Niphatidae</taxon>
        <taxon>Amphimedon</taxon>
    </lineage>
</organism>
<dbReference type="EnsemblMetazoa" id="XM_019993704.1">
    <property type="protein sequence ID" value="XP_019849263.1"/>
    <property type="gene ID" value="LOC109580482"/>
</dbReference>